<feature type="non-terminal residue" evidence="2">
    <location>
        <position position="286"/>
    </location>
</feature>
<reference evidence="2" key="1">
    <citation type="submission" date="2023-10" db="EMBL/GenBank/DDBJ databases">
        <authorList>
            <person name="Chen Y."/>
            <person name="Shah S."/>
            <person name="Dougan E. K."/>
            <person name="Thang M."/>
            <person name="Chan C."/>
        </authorList>
    </citation>
    <scope>NUCLEOTIDE SEQUENCE [LARGE SCALE GENOMIC DNA]</scope>
</reference>
<dbReference type="EMBL" id="CAUYUJ010018644">
    <property type="protein sequence ID" value="CAK0885232.1"/>
    <property type="molecule type" value="Genomic_DNA"/>
</dbReference>
<accession>A0ABN9WH99</accession>
<dbReference type="Proteomes" id="UP001189429">
    <property type="component" value="Unassembled WGS sequence"/>
</dbReference>
<evidence type="ECO:0000313" key="3">
    <source>
        <dbReference type="Proteomes" id="UP001189429"/>
    </source>
</evidence>
<comment type="caution">
    <text evidence="2">The sequence shown here is derived from an EMBL/GenBank/DDBJ whole genome shotgun (WGS) entry which is preliminary data.</text>
</comment>
<organism evidence="2 3">
    <name type="scientific">Prorocentrum cordatum</name>
    <dbReference type="NCBI Taxonomy" id="2364126"/>
    <lineage>
        <taxon>Eukaryota</taxon>
        <taxon>Sar</taxon>
        <taxon>Alveolata</taxon>
        <taxon>Dinophyceae</taxon>
        <taxon>Prorocentrales</taxon>
        <taxon>Prorocentraceae</taxon>
        <taxon>Prorocentrum</taxon>
    </lineage>
</organism>
<evidence type="ECO:0000313" key="2">
    <source>
        <dbReference type="EMBL" id="CAK0885232.1"/>
    </source>
</evidence>
<evidence type="ECO:0000256" key="1">
    <source>
        <dbReference type="SAM" id="MobiDB-lite"/>
    </source>
</evidence>
<gene>
    <name evidence="2" type="ORF">PCOR1329_LOCUS66910</name>
</gene>
<protein>
    <submittedName>
        <fullName evidence="2">Uncharacterized protein</fullName>
    </submittedName>
</protein>
<sequence>MQLAASGTVGAASAPLGVCAAWLRIKGICSGAAVGPVALAGLASGGPLEEQRPERWRLRQLARQLALQLRNRDDEVWQLRERLAAVQELHCRLRDGPDDAAARAAAEGLLAGAPRGGAGRLPGDGPPPPEGGAGLDRRIARLRAKVAGIPVEGTEGESGGQASPLAARPCSIDERLAAVEARARELDPFAADGALFGSLDEELHGLHAEVAGLEQLAGMADHELAAGAQEAPPEDADLRDTVAGLRERLARRDEDLRELREHLAWASGELSEQLAQLVAAGPCRAA</sequence>
<keyword evidence="3" id="KW-1185">Reference proteome</keyword>
<name>A0ABN9WH99_9DINO</name>
<proteinExistence type="predicted"/>
<feature type="region of interest" description="Disordered" evidence="1">
    <location>
        <begin position="113"/>
        <end position="135"/>
    </location>
</feature>